<organism evidence="1">
    <name type="scientific">marine sediment metagenome</name>
    <dbReference type="NCBI Taxonomy" id="412755"/>
    <lineage>
        <taxon>unclassified sequences</taxon>
        <taxon>metagenomes</taxon>
        <taxon>ecological metagenomes</taxon>
    </lineage>
</organism>
<evidence type="ECO:0000313" key="1">
    <source>
        <dbReference type="EMBL" id="GAH66839.1"/>
    </source>
</evidence>
<feature type="non-terminal residue" evidence="1">
    <location>
        <position position="106"/>
    </location>
</feature>
<accession>X1IL40</accession>
<dbReference type="EMBL" id="BARU01025472">
    <property type="protein sequence ID" value="GAH66839.1"/>
    <property type="molecule type" value="Genomic_DNA"/>
</dbReference>
<comment type="caution">
    <text evidence="1">The sequence shown here is derived from an EMBL/GenBank/DDBJ whole genome shotgun (WGS) entry which is preliminary data.</text>
</comment>
<name>X1IL40_9ZZZZ</name>
<reference evidence="1" key="1">
    <citation type="journal article" date="2014" name="Front. Microbiol.">
        <title>High frequency of phylogenetically diverse reductive dehalogenase-homologous genes in deep subseafloor sedimentary metagenomes.</title>
        <authorList>
            <person name="Kawai M."/>
            <person name="Futagami T."/>
            <person name="Toyoda A."/>
            <person name="Takaki Y."/>
            <person name="Nishi S."/>
            <person name="Hori S."/>
            <person name="Arai W."/>
            <person name="Tsubouchi T."/>
            <person name="Morono Y."/>
            <person name="Uchiyama I."/>
            <person name="Ito T."/>
            <person name="Fujiyama A."/>
            <person name="Inagaki F."/>
            <person name="Takami H."/>
        </authorList>
    </citation>
    <scope>NUCLEOTIDE SEQUENCE</scope>
    <source>
        <strain evidence="1">Expedition CK06-06</strain>
    </source>
</reference>
<gene>
    <name evidence="1" type="ORF">S03H2_41036</name>
</gene>
<protein>
    <submittedName>
        <fullName evidence="1">Uncharacterized protein</fullName>
    </submittedName>
</protein>
<dbReference type="AlphaFoldDB" id="X1IL40"/>
<sequence length="106" mass="11856">MVEIVELGVDLEKYGSLIAKRQDQNLTIRFDWDHIGPGITFDAWIAIGHKGWAVDSFGKLFAVDGPEIKLYNLSCPQTDVKKGYYHTITQPLSNHYSADETITDGA</sequence>
<proteinExistence type="predicted"/>